<gene>
    <name evidence="3" type="ordered locus">LCK_00838</name>
</gene>
<dbReference type="AlphaFoldDB" id="B1MYR6"/>
<dbReference type="InterPro" id="IPR027417">
    <property type="entry name" value="P-loop_NTPase"/>
</dbReference>
<name>B1MYR6_LEUCK</name>
<dbReference type="HOGENOM" id="CLU_028461_0_0_9"/>
<dbReference type="RefSeq" id="WP_012305163.1">
    <property type="nucleotide sequence ID" value="NC_010471.1"/>
</dbReference>
<keyword evidence="4" id="KW-1185">Reference proteome</keyword>
<dbReference type="KEGG" id="lci:LCK_00838"/>
<accession>B1MYR6</accession>
<keyword evidence="3" id="KW-0067">ATP-binding</keyword>
<reference evidence="3 4" key="1">
    <citation type="journal article" date="2008" name="J. Bacteriol.">
        <title>Complete genome sequence of Leuconostoc citreum KM20.</title>
        <authorList>
            <person name="Kim J.F."/>
            <person name="Jeong H."/>
            <person name="Lee J.-S."/>
            <person name="Choi S.-H."/>
            <person name="Ha M."/>
            <person name="Hur C.-G."/>
            <person name="Kim J.-S."/>
            <person name="Lee S."/>
            <person name="Park H.-S."/>
            <person name="Park Y.-H."/>
            <person name="Oh T.K."/>
        </authorList>
    </citation>
    <scope>NUCLEOTIDE SEQUENCE [LARGE SCALE GENOMIC DNA]</scope>
    <source>
        <strain evidence="3 4">KM20</strain>
    </source>
</reference>
<dbReference type="STRING" id="349519.LCK_00838"/>
<proteinExistence type="predicted"/>
<dbReference type="OrthoDB" id="308933at2"/>
<dbReference type="Gene3D" id="3.40.50.300">
    <property type="entry name" value="P-loop containing nucleotide triphosphate hydrolases"/>
    <property type="match status" value="1"/>
</dbReference>
<dbReference type="SUPFAM" id="SSF52540">
    <property type="entry name" value="P-loop containing nucleoside triphosphate hydrolases"/>
    <property type="match status" value="1"/>
</dbReference>
<dbReference type="Pfam" id="PF13304">
    <property type="entry name" value="AAA_21"/>
    <property type="match status" value="1"/>
</dbReference>
<dbReference type="eggNOG" id="COG0444">
    <property type="taxonomic scope" value="Bacteria"/>
</dbReference>
<keyword evidence="3" id="KW-0547">Nucleotide-binding</keyword>
<dbReference type="InterPro" id="IPR003959">
    <property type="entry name" value="ATPase_AAA_core"/>
</dbReference>
<protein>
    <submittedName>
        <fullName evidence="3">ABC transporter, ATP-binding protein-related protein</fullName>
    </submittedName>
</protein>
<sequence>MKKIQEKINELEKNIEQTLGFYSSNRDIKLDKFINDFKSAFNKLSVLADLSEDNSQLDTSIETTLGIFDNQKYKLTVSKDITMSSEEYIQSVESRINNYLIQLQSDIERLEYLKIIQDSNVVIVGGNGVGKSSFASYLKDALTDNIIMIPAQKYLYTDFNEAYNFYTAGQSDINIIQKEDMARNAKISNDLNDYNRKNTKIFAELITVLVNEHVLITNAYFGPEKDLTTQLTTLKNVWSIMFPNIELIEDPIKRVLNVKKDNDIYSVNSLSDGEKAVLYYMLQILFVPKESFVFIDEPETYLNSTISDRLWDTLEAERQDVKFIYISHNVSFISSRKNTDILWIKNFSYPNTWELKELTDTELPRELISELAGTQKPVIFVEGTISSLDYTVFTSMFKESAIVFPVEGHLNVINYTRAYNKNKVFNSGKAFGIIDNDLRAQDEINNFEKEGIYTLPFNEIEMLYFDETLMKQYLEDLFYPEEEVKCRIDKFKRSFFDAITLRKQYIKESKAKKILDTYLSNQRVEISKGKTSDQMVEQIIDGIHNLSLSSKIEDFSSDLDQVIESEDYSKLLVLSPLKKEISKGKAVILDSDYIDKMSNKFKRNPFYTNYLKEKYFSKLNKSILESVK</sequence>
<feature type="domain" description="ATPase AAA-type core" evidence="1">
    <location>
        <begin position="223"/>
        <end position="333"/>
    </location>
</feature>
<evidence type="ECO:0000313" key="3">
    <source>
        <dbReference type="EMBL" id="ACA82668.1"/>
    </source>
</evidence>
<dbReference type="EMBL" id="DQ489736">
    <property type="protein sequence ID" value="ACA82668.1"/>
    <property type="molecule type" value="Genomic_DNA"/>
</dbReference>
<dbReference type="Proteomes" id="UP000002166">
    <property type="component" value="Chromosome"/>
</dbReference>
<evidence type="ECO:0000259" key="1">
    <source>
        <dbReference type="Pfam" id="PF13304"/>
    </source>
</evidence>
<dbReference type="GO" id="GO:0005524">
    <property type="term" value="F:ATP binding"/>
    <property type="evidence" value="ECO:0007669"/>
    <property type="project" value="UniProtKB-KW"/>
</dbReference>
<organism evidence="3 4">
    <name type="scientific">Leuconostoc citreum (strain KM20)</name>
    <dbReference type="NCBI Taxonomy" id="349519"/>
    <lineage>
        <taxon>Bacteria</taxon>
        <taxon>Bacillati</taxon>
        <taxon>Bacillota</taxon>
        <taxon>Bacilli</taxon>
        <taxon>Lactobacillales</taxon>
        <taxon>Lactobacillaceae</taxon>
        <taxon>Leuconostoc</taxon>
    </lineage>
</organism>
<feature type="domain" description="DUF4435" evidence="2">
    <location>
        <begin position="376"/>
        <end position="572"/>
    </location>
</feature>
<evidence type="ECO:0000313" key="4">
    <source>
        <dbReference type="Proteomes" id="UP000002166"/>
    </source>
</evidence>
<evidence type="ECO:0000259" key="2">
    <source>
        <dbReference type="Pfam" id="PF14491"/>
    </source>
</evidence>
<dbReference type="GO" id="GO:0016887">
    <property type="term" value="F:ATP hydrolysis activity"/>
    <property type="evidence" value="ECO:0007669"/>
    <property type="project" value="InterPro"/>
</dbReference>
<dbReference type="Pfam" id="PF14491">
    <property type="entry name" value="DUF4435"/>
    <property type="match status" value="1"/>
</dbReference>
<dbReference type="InterPro" id="IPR029492">
    <property type="entry name" value="DUF4435"/>
</dbReference>